<evidence type="ECO:0000256" key="3">
    <source>
        <dbReference type="PROSITE-ProRule" id="PRU00339"/>
    </source>
</evidence>
<evidence type="ECO:0000256" key="4">
    <source>
        <dbReference type="SAM" id="MobiDB-lite"/>
    </source>
</evidence>
<feature type="compositionally biased region" description="Polar residues" evidence="4">
    <location>
        <begin position="36"/>
        <end position="66"/>
    </location>
</feature>
<dbReference type="AlphaFoldDB" id="A0A6F8PPR9"/>
<keyword evidence="5" id="KW-0812">Transmembrane</keyword>
<feature type="region of interest" description="Disordered" evidence="4">
    <location>
        <begin position="330"/>
        <end position="366"/>
    </location>
</feature>
<feature type="repeat" description="TPR" evidence="3">
    <location>
        <begin position="524"/>
        <end position="557"/>
    </location>
</feature>
<dbReference type="PROSITE" id="PS50293">
    <property type="entry name" value="TPR_REGION"/>
    <property type="match status" value="1"/>
</dbReference>
<protein>
    <submittedName>
        <fullName evidence="6">Uncharacterized protein</fullName>
    </submittedName>
</protein>
<keyword evidence="5" id="KW-0472">Membrane</keyword>
<feature type="compositionally biased region" description="Basic and acidic residues" evidence="4">
    <location>
        <begin position="337"/>
        <end position="349"/>
    </location>
</feature>
<feature type="region of interest" description="Disordered" evidence="4">
    <location>
        <begin position="194"/>
        <end position="230"/>
    </location>
</feature>
<feature type="transmembrane region" description="Helical" evidence="5">
    <location>
        <begin position="290"/>
        <end position="312"/>
    </location>
</feature>
<gene>
    <name evidence="6" type="ORF">THMIRHAT_18220</name>
</gene>
<dbReference type="Pfam" id="PF13432">
    <property type="entry name" value="TPR_16"/>
    <property type="match status" value="2"/>
</dbReference>
<dbReference type="PANTHER" id="PTHR44943:SF8">
    <property type="entry name" value="TPR REPEAT-CONTAINING PROTEIN MJ0263"/>
    <property type="match status" value="1"/>
</dbReference>
<keyword evidence="1" id="KW-0677">Repeat</keyword>
<dbReference type="InterPro" id="IPR019734">
    <property type="entry name" value="TPR_rpt"/>
</dbReference>
<feature type="compositionally biased region" description="Polar residues" evidence="4">
    <location>
        <begin position="74"/>
        <end position="97"/>
    </location>
</feature>
<dbReference type="PANTHER" id="PTHR44943">
    <property type="entry name" value="CELLULOSE SYNTHASE OPERON PROTEIN C"/>
    <property type="match status" value="1"/>
</dbReference>
<dbReference type="Proteomes" id="UP000501466">
    <property type="component" value="Chromosome"/>
</dbReference>
<sequence>MSALLEALKKAAEEKTKQKSVLSQDTPDAVKDTKTGSDQNFNLSLTAETNANATKPQDTLPASSAPLNLFELNLNDSSDQSDQASPVTEQLNEVDGNTSDKRSNESNEEDQLEETIPFSLVDHDEVATSKEIADDLDPPVSEPAISFEIMPVNNHEEELKSAPLVPDIEVEESIKTSETLVDAYSHEDHLKEEASLPIENDEQALPEKPKLTDTSDFSSSSTHSTTEVEKPTVDRVSILDKEQVDDFDWSLANIPVYKQQVSPEQASTSGKILKGLEKSSSKAPSIRSKMLLIVLLILLVLTGIVFYLMTYYEEQKVTAQQSLNRFNLPAKSNAELPKSDKSQKDEMSKPADGPAATDSKQDNPVLDSDDAQVQQVITKFEFVPSEPPVKTIEVIKNNTPVKAAPKPVKKDKSSLVIDSKPNISNEQIAYEAYLNHDYSVAKLYYQKALDENPKAFASLFGLGAIAVHEKNNQKAFEYYQRAEQIDPNHPKLQVALTALRAAAGNYEDWSEVLKSQINKNPQDATLYFSLGNLYVKRKDWVNAQENFFKALELAPDNMQFALNLAISLDHLGQYRLAIRYYQKALVLASERNPLPSSAQVKSRILAIQQFLRAEK</sequence>
<dbReference type="RefSeq" id="WP_173291829.1">
    <property type="nucleotide sequence ID" value="NZ_AP021888.1"/>
</dbReference>
<keyword evidence="2 3" id="KW-0802">TPR repeat</keyword>
<reference evidence="7" key="1">
    <citation type="submission" date="2019-11" db="EMBL/GenBank/DDBJ databases">
        <title>Isolation and characterization of two novel species in the genus Thiomicrorhabdus.</title>
        <authorList>
            <person name="Mochizuki J."/>
            <person name="Kojima H."/>
            <person name="Fukui M."/>
        </authorList>
    </citation>
    <scope>NUCLEOTIDE SEQUENCE [LARGE SCALE GENOMIC DNA]</scope>
    <source>
        <strain evidence="7">AkT22</strain>
    </source>
</reference>
<feature type="region of interest" description="Disordered" evidence="4">
    <location>
        <begin position="12"/>
        <end position="140"/>
    </location>
</feature>
<dbReference type="PROSITE" id="PS50005">
    <property type="entry name" value="TPR"/>
    <property type="match status" value="2"/>
</dbReference>
<evidence type="ECO:0000256" key="5">
    <source>
        <dbReference type="SAM" id="Phobius"/>
    </source>
</evidence>
<dbReference type="EMBL" id="AP021888">
    <property type="protein sequence ID" value="BBP44076.1"/>
    <property type="molecule type" value="Genomic_DNA"/>
</dbReference>
<keyword evidence="5" id="KW-1133">Transmembrane helix</keyword>
<evidence type="ECO:0000313" key="7">
    <source>
        <dbReference type="Proteomes" id="UP000501466"/>
    </source>
</evidence>
<feature type="repeat" description="TPR" evidence="3">
    <location>
        <begin position="456"/>
        <end position="489"/>
    </location>
</feature>
<dbReference type="Gene3D" id="1.25.40.10">
    <property type="entry name" value="Tetratricopeptide repeat domain"/>
    <property type="match status" value="1"/>
</dbReference>
<organism evidence="6 7">
    <name type="scientific">Thiosulfativibrio zosterae</name>
    <dbReference type="NCBI Taxonomy" id="2675053"/>
    <lineage>
        <taxon>Bacteria</taxon>
        <taxon>Pseudomonadati</taxon>
        <taxon>Pseudomonadota</taxon>
        <taxon>Gammaproteobacteria</taxon>
        <taxon>Thiotrichales</taxon>
        <taxon>Piscirickettsiaceae</taxon>
        <taxon>Thiosulfativibrio</taxon>
    </lineage>
</organism>
<feature type="compositionally biased region" description="Low complexity" evidence="4">
    <location>
        <begin position="214"/>
        <end position="225"/>
    </location>
</feature>
<dbReference type="InterPro" id="IPR011990">
    <property type="entry name" value="TPR-like_helical_dom_sf"/>
</dbReference>
<keyword evidence="7" id="KW-1185">Reference proteome</keyword>
<evidence type="ECO:0000313" key="6">
    <source>
        <dbReference type="EMBL" id="BBP44076.1"/>
    </source>
</evidence>
<evidence type="ECO:0000256" key="2">
    <source>
        <dbReference type="ARBA" id="ARBA00022803"/>
    </source>
</evidence>
<dbReference type="InterPro" id="IPR051685">
    <property type="entry name" value="Ycf3/AcsC/BcsC/TPR_MFPF"/>
</dbReference>
<proteinExistence type="predicted"/>
<accession>A0A6F8PPR9</accession>
<dbReference type="SMART" id="SM00028">
    <property type="entry name" value="TPR"/>
    <property type="match status" value="4"/>
</dbReference>
<feature type="compositionally biased region" description="Basic and acidic residues" evidence="4">
    <location>
        <begin position="121"/>
        <end position="133"/>
    </location>
</feature>
<evidence type="ECO:0000256" key="1">
    <source>
        <dbReference type="ARBA" id="ARBA00022737"/>
    </source>
</evidence>
<dbReference type="SUPFAM" id="SSF48452">
    <property type="entry name" value="TPR-like"/>
    <property type="match status" value="1"/>
</dbReference>
<dbReference type="KEGG" id="tzo:THMIRHAT_18220"/>
<name>A0A6F8PPR9_9GAMM</name>